<keyword evidence="1" id="KW-0472">Membrane</keyword>
<sequence>MNKKSDSFGCTHVIYGIVFFDIIAIIIWHEKYISGKCSFCTGLGEFIILLLYLGVASTIGAFLSLPFHYIYHYIKKKKQNN</sequence>
<keyword evidence="1" id="KW-0812">Transmembrane</keyword>
<dbReference type="Proteomes" id="UP001242342">
    <property type="component" value="Unassembled WGS sequence"/>
</dbReference>
<comment type="caution">
    <text evidence="3">The sequence shown here is derived from an EMBL/GenBank/DDBJ whole genome shotgun (WGS) entry which is preliminary data.</text>
</comment>
<reference evidence="2 5" key="3">
    <citation type="submission" date="2023-07" db="EMBL/GenBank/DDBJ databases">
        <title>Genome content predicts the carbon catabolic preferences of heterotrophic bacteria.</title>
        <authorList>
            <person name="Gralka M."/>
        </authorList>
    </citation>
    <scope>NUCLEOTIDE SEQUENCE [LARGE SCALE GENOMIC DNA]</scope>
    <source>
        <strain evidence="2 5">4G03</strain>
    </source>
</reference>
<feature type="transmembrane region" description="Helical" evidence="1">
    <location>
        <begin position="49"/>
        <end position="71"/>
    </location>
</feature>
<evidence type="ECO:0000313" key="2">
    <source>
        <dbReference type="EMBL" id="MDP2540723.1"/>
    </source>
</evidence>
<dbReference type="Proteomes" id="UP000222163">
    <property type="component" value="Unassembled WGS sequence"/>
</dbReference>
<dbReference type="AlphaFoldDB" id="A0A2G1BXG2"/>
<name>A0A2G1BXG2_9FLAO</name>
<organism evidence="3 4">
    <name type="scientific">Tenacibaculum discolor</name>
    <dbReference type="NCBI Taxonomy" id="361581"/>
    <lineage>
        <taxon>Bacteria</taxon>
        <taxon>Pseudomonadati</taxon>
        <taxon>Bacteroidota</taxon>
        <taxon>Flavobacteriia</taxon>
        <taxon>Flavobacteriales</taxon>
        <taxon>Flavobacteriaceae</taxon>
        <taxon>Tenacibaculum</taxon>
    </lineage>
</organism>
<dbReference type="RefSeq" id="WP_099214495.1">
    <property type="nucleotide sequence ID" value="NZ_JAUYVU010000002.1"/>
</dbReference>
<dbReference type="EMBL" id="PDUU01000003">
    <property type="protein sequence ID" value="PHN98678.1"/>
    <property type="molecule type" value="Genomic_DNA"/>
</dbReference>
<accession>A0A2G1BXG2</accession>
<feature type="transmembrane region" description="Helical" evidence="1">
    <location>
        <begin position="12"/>
        <end position="29"/>
    </location>
</feature>
<keyword evidence="1" id="KW-1133">Transmembrane helix</keyword>
<evidence type="ECO:0000313" key="4">
    <source>
        <dbReference type="Proteomes" id="UP000222163"/>
    </source>
</evidence>
<gene>
    <name evidence="3" type="ORF">CSC81_04075</name>
    <name evidence="2" type="ORF">Q8W23_04470</name>
</gene>
<reference evidence="3 4" key="1">
    <citation type="journal article" date="2016" name="Nat. Commun.">
        <title>Microbial interactions lead to rapid micro-scale successions on model marine particles.</title>
        <authorList>
            <person name="Datta M.S."/>
            <person name="Sliwerska E."/>
            <person name="Gore J."/>
            <person name="Polz M.F."/>
            <person name="Cordero O.X."/>
        </authorList>
    </citation>
    <scope>NUCLEOTIDE SEQUENCE [LARGE SCALE GENOMIC DNA]</scope>
    <source>
        <strain evidence="3 4">4G03</strain>
    </source>
</reference>
<dbReference type="EMBL" id="JAUYVU010000002">
    <property type="protein sequence ID" value="MDP2540723.1"/>
    <property type="molecule type" value="Genomic_DNA"/>
</dbReference>
<proteinExistence type="predicted"/>
<protein>
    <submittedName>
        <fullName evidence="3">Uncharacterized protein</fullName>
    </submittedName>
</protein>
<evidence type="ECO:0000313" key="5">
    <source>
        <dbReference type="Proteomes" id="UP001242342"/>
    </source>
</evidence>
<keyword evidence="5" id="KW-1185">Reference proteome</keyword>
<reference evidence="3" key="2">
    <citation type="submission" date="2017-10" db="EMBL/GenBank/DDBJ databases">
        <authorList>
            <person name="Enke T.N."/>
            <person name="Cordero O.X."/>
        </authorList>
    </citation>
    <scope>NUCLEOTIDE SEQUENCE</scope>
    <source>
        <strain evidence="3">4G03</strain>
    </source>
</reference>
<evidence type="ECO:0000313" key="3">
    <source>
        <dbReference type="EMBL" id="PHN98678.1"/>
    </source>
</evidence>
<evidence type="ECO:0000256" key="1">
    <source>
        <dbReference type="SAM" id="Phobius"/>
    </source>
</evidence>